<organism evidence="1 2">
    <name type="scientific">Convivina intestini</name>
    <dbReference type="NCBI Taxonomy" id="1505726"/>
    <lineage>
        <taxon>Bacteria</taxon>
        <taxon>Bacillati</taxon>
        <taxon>Bacillota</taxon>
        <taxon>Bacilli</taxon>
        <taxon>Lactobacillales</taxon>
        <taxon>Lactobacillaceae</taxon>
        <taxon>Convivina</taxon>
    </lineage>
</organism>
<dbReference type="Proteomes" id="UP000245433">
    <property type="component" value="Unassembled WGS sequence"/>
</dbReference>
<dbReference type="RefSeq" id="WP_089940275.1">
    <property type="nucleotide sequence ID" value="NZ_QEKT01000012.1"/>
</dbReference>
<keyword evidence="2" id="KW-1185">Reference proteome</keyword>
<sequence>MEIKFVVSLPSNGLEKLYEKVVEVDCNDNLIPYFNEVTIDCINSESNDDWPIPKYLGESHTYFLFDQNGKKFNYNLDKMGGVEYQEAFDSNANLTANTLIQFSKDGLFDWDGETIRFSPVSGLGAGGGPELDWLNALSNVPWKCIFECLGHGLSVIELIEIIKNKFTSRDDKRILRQDAEAFNERGMTSYRLYDFILKRDGWDKNKLVHYLRISESDLGKLMCSLGYMKKQRGRIYVKNNTKSGDAMRKRWYY</sequence>
<dbReference type="EMBL" id="QEKT01000012">
    <property type="protein sequence ID" value="PVY82533.1"/>
    <property type="molecule type" value="Genomic_DNA"/>
</dbReference>
<proteinExistence type="predicted"/>
<gene>
    <name evidence="1" type="ORF">C7384_1125</name>
</gene>
<evidence type="ECO:0000313" key="1">
    <source>
        <dbReference type="EMBL" id="PVY82533.1"/>
    </source>
</evidence>
<name>A0A2U1D4D0_9LACO</name>
<comment type="caution">
    <text evidence="1">The sequence shown here is derived from an EMBL/GenBank/DDBJ whole genome shotgun (WGS) entry which is preliminary data.</text>
</comment>
<reference evidence="1 2" key="1">
    <citation type="submission" date="2018-04" db="EMBL/GenBank/DDBJ databases">
        <title>Genomic Encyclopedia of Type Strains, Phase IV (KMG-IV): sequencing the most valuable type-strain genomes for metagenomic binning, comparative biology and taxonomic classification.</title>
        <authorList>
            <person name="Goeker M."/>
        </authorList>
    </citation>
    <scope>NUCLEOTIDE SEQUENCE [LARGE SCALE GENOMIC DNA]</scope>
    <source>
        <strain evidence="1 2">DSM 28795</strain>
    </source>
</reference>
<dbReference type="AlphaFoldDB" id="A0A2U1D4D0"/>
<accession>A0A2U1D4D0</accession>
<protein>
    <submittedName>
        <fullName evidence="1">Uncharacterized protein</fullName>
    </submittedName>
</protein>
<evidence type="ECO:0000313" key="2">
    <source>
        <dbReference type="Proteomes" id="UP000245433"/>
    </source>
</evidence>